<comment type="caution">
    <text evidence="1">The sequence shown here is derived from an EMBL/GenBank/DDBJ whole genome shotgun (WGS) entry which is preliminary data.</text>
</comment>
<dbReference type="Proteomes" id="UP000827872">
    <property type="component" value="Linkage Group LG01"/>
</dbReference>
<keyword evidence="2" id="KW-1185">Reference proteome</keyword>
<proteinExistence type="predicted"/>
<dbReference type="EMBL" id="CM037614">
    <property type="protein sequence ID" value="KAH8016230.1"/>
    <property type="molecule type" value="Genomic_DNA"/>
</dbReference>
<protein>
    <submittedName>
        <fullName evidence="1">Uncharacterized protein</fullName>
    </submittedName>
</protein>
<evidence type="ECO:0000313" key="1">
    <source>
        <dbReference type="EMBL" id="KAH8016230.1"/>
    </source>
</evidence>
<name>A0ACB8GAS2_9SAUR</name>
<reference evidence="1" key="1">
    <citation type="submission" date="2021-08" db="EMBL/GenBank/DDBJ databases">
        <title>The first chromosome-level gecko genome reveals the dynamic sex chromosomes of Neotropical dwarf geckos (Sphaerodactylidae: Sphaerodactylus).</title>
        <authorList>
            <person name="Pinto B.J."/>
            <person name="Keating S.E."/>
            <person name="Gamble T."/>
        </authorList>
    </citation>
    <scope>NUCLEOTIDE SEQUENCE</scope>
    <source>
        <strain evidence="1">TG3544</strain>
    </source>
</reference>
<accession>A0ACB8GAS2</accession>
<evidence type="ECO:0000313" key="2">
    <source>
        <dbReference type="Proteomes" id="UP000827872"/>
    </source>
</evidence>
<organism evidence="1 2">
    <name type="scientific">Sphaerodactylus townsendi</name>
    <dbReference type="NCBI Taxonomy" id="933632"/>
    <lineage>
        <taxon>Eukaryota</taxon>
        <taxon>Metazoa</taxon>
        <taxon>Chordata</taxon>
        <taxon>Craniata</taxon>
        <taxon>Vertebrata</taxon>
        <taxon>Euteleostomi</taxon>
        <taxon>Lepidosauria</taxon>
        <taxon>Squamata</taxon>
        <taxon>Bifurcata</taxon>
        <taxon>Gekkota</taxon>
        <taxon>Sphaerodactylidae</taxon>
        <taxon>Sphaerodactylus</taxon>
    </lineage>
</organism>
<gene>
    <name evidence="1" type="ORF">K3G42_014512</name>
</gene>
<sequence>MHPCLDVQRLRHWSPCRASCLTPSKTPNSDAAQYPSKMLPGASGFMDELPDSVTRWAPPGISCGEIATFLEKVSNLAYNETPQYEMLKKILLSGLEHRGRCYDPFNFTTVTSTLTEHTSNPKKTDLPKPTPKPGKEAKEIKQENKGLPYQRKAIVRRQDEQLQAQVSKPLQSQVNICTGKAFPLTLPVYAVTVGLDLKYANEMQLYFTQHTPCSAFYFNMEKNQLWLTYRSFHDMEHI</sequence>